<evidence type="ECO:0000313" key="3">
    <source>
        <dbReference type="Proteomes" id="UP000652761"/>
    </source>
</evidence>
<keyword evidence="1" id="KW-0732">Signal</keyword>
<accession>A0A843W0A4</accession>
<protein>
    <submittedName>
        <fullName evidence="2">Uncharacterized protein</fullName>
    </submittedName>
</protein>
<evidence type="ECO:0000313" key="2">
    <source>
        <dbReference type="EMBL" id="MQM00747.1"/>
    </source>
</evidence>
<proteinExistence type="predicted"/>
<sequence>MAMMVVVAAATLGFISSNLVEDVLSIKKDLFETFQPVTDSSIFYLLPFCILEQSLDDRNRESQALNLLRIAHQSVLFEGGIEHSLAQRTQDGRRDQIHPVRGCMRPCAIDDLGGYSGLERNGALFLKGPLQQIATRVDATTDSRSFADDDIRRHVDALRPIIC</sequence>
<comment type="caution">
    <text evidence="2">The sequence shown here is derived from an EMBL/GenBank/DDBJ whole genome shotgun (WGS) entry which is preliminary data.</text>
</comment>
<dbReference type="EMBL" id="NMUH01002561">
    <property type="protein sequence ID" value="MQM00747.1"/>
    <property type="molecule type" value="Genomic_DNA"/>
</dbReference>
<feature type="chain" id="PRO_5032328169" evidence="1">
    <location>
        <begin position="18"/>
        <end position="163"/>
    </location>
</feature>
<evidence type="ECO:0000256" key="1">
    <source>
        <dbReference type="SAM" id="SignalP"/>
    </source>
</evidence>
<organism evidence="2 3">
    <name type="scientific">Colocasia esculenta</name>
    <name type="common">Wild taro</name>
    <name type="synonym">Arum esculentum</name>
    <dbReference type="NCBI Taxonomy" id="4460"/>
    <lineage>
        <taxon>Eukaryota</taxon>
        <taxon>Viridiplantae</taxon>
        <taxon>Streptophyta</taxon>
        <taxon>Embryophyta</taxon>
        <taxon>Tracheophyta</taxon>
        <taxon>Spermatophyta</taxon>
        <taxon>Magnoliopsida</taxon>
        <taxon>Liliopsida</taxon>
        <taxon>Araceae</taxon>
        <taxon>Aroideae</taxon>
        <taxon>Colocasieae</taxon>
        <taxon>Colocasia</taxon>
    </lineage>
</organism>
<name>A0A843W0A4_COLES</name>
<gene>
    <name evidence="2" type="ORF">Taro_033488</name>
</gene>
<dbReference type="AlphaFoldDB" id="A0A843W0A4"/>
<feature type="signal peptide" evidence="1">
    <location>
        <begin position="1"/>
        <end position="17"/>
    </location>
</feature>
<keyword evidence="3" id="KW-1185">Reference proteome</keyword>
<dbReference type="Proteomes" id="UP000652761">
    <property type="component" value="Unassembled WGS sequence"/>
</dbReference>
<reference evidence="2" key="1">
    <citation type="submission" date="2017-07" db="EMBL/GenBank/DDBJ databases">
        <title>Taro Niue Genome Assembly and Annotation.</title>
        <authorList>
            <person name="Atibalentja N."/>
            <person name="Keating K."/>
            <person name="Fields C.J."/>
        </authorList>
    </citation>
    <scope>NUCLEOTIDE SEQUENCE</scope>
    <source>
        <strain evidence="2">Niue_2</strain>
        <tissue evidence="2">Leaf</tissue>
    </source>
</reference>